<feature type="compositionally biased region" description="Low complexity" evidence="1">
    <location>
        <begin position="84"/>
        <end position="101"/>
    </location>
</feature>
<dbReference type="RefSeq" id="XP_016260756.1">
    <property type="nucleotide sequence ID" value="XM_016409002.1"/>
</dbReference>
<proteinExistence type="predicted"/>
<dbReference type="GeneID" id="27359800"/>
<dbReference type="InterPro" id="IPR000120">
    <property type="entry name" value="Amidase"/>
</dbReference>
<dbReference type="Pfam" id="PF01425">
    <property type="entry name" value="Amidase"/>
    <property type="match status" value="1"/>
</dbReference>
<dbReference type="SUPFAM" id="SSF75304">
    <property type="entry name" value="Amidase signature (AS) enzymes"/>
    <property type="match status" value="1"/>
</dbReference>
<dbReference type="GO" id="GO:0003824">
    <property type="term" value="F:catalytic activity"/>
    <property type="evidence" value="ECO:0007669"/>
    <property type="project" value="InterPro"/>
</dbReference>
<dbReference type="Gene3D" id="3.90.1300.10">
    <property type="entry name" value="Amidase signature (AS) domain"/>
    <property type="match status" value="1"/>
</dbReference>
<evidence type="ECO:0000313" key="4">
    <source>
        <dbReference type="Proteomes" id="UP000053342"/>
    </source>
</evidence>
<gene>
    <name evidence="3" type="ORF">PV06_07726</name>
</gene>
<evidence type="ECO:0000313" key="3">
    <source>
        <dbReference type="EMBL" id="KIW40540.1"/>
    </source>
</evidence>
<dbReference type="EMBL" id="KN847338">
    <property type="protein sequence ID" value="KIW40540.1"/>
    <property type="molecule type" value="Genomic_DNA"/>
</dbReference>
<dbReference type="Proteomes" id="UP000053342">
    <property type="component" value="Unassembled WGS sequence"/>
</dbReference>
<dbReference type="STRING" id="215243.A0A0D2DDR5"/>
<reference evidence="3 4" key="1">
    <citation type="submission" date="2015-01" db="EMBL/GenBank/DDBJ databases">
        <title>The Genome Sequence of Exophiala oligosperma CBS72588.</title>
        <authorList>
            <consortium name="The Broad Institute Genomics Platform"/>
            <person name="Cuomo C."/>
            <person name="de Hoog S."/>
            <person name="Gorbushina A."/>
            <person name="Stielow B."/>
            <person name="Teixiera M."/>
            <person name="Abouelleil A."/>
            <person name="Chapman S.B."/>
            <person name="Priest M."/>
            <person name="Young S.K."/>
            <person name="Wortman J."/>
            <person name="Nusbaum C."/>
            <person name="Birren B."/>
        </authorList>
    </citation>
    <scope>NUCLEOTIDE SEQUENCE [LARGE SCALE GENOMIC DNA]</scope>
    <source>
        <strain evidence="3 4">CBS 72588</strain>
    </source>
</reference>
<sequence>MPNQAVFANAYNRPQSRESPRVPYKNDAGSNPILRGLPLAIISSIIASSSYIQNIFWKLNRFDTLKDIQYLHDYEPRHDPTVVPLSSTSEEQEPSSLTSLPSPTPRTSVNNYYTCADYHKLYTSGELTPSAVVEALLPLIRRDVSPAGQYSVGFIDTKVELVRTAAKASTERYRLGKPLSVLDGVPVAVKDEVDLTGYKKTLGSKLDFTDPKDRTAWCIEKWQEAGAVLIGKTTMHEVGLDTTGNNQTWGTPLNPHNNGYYTGGSSSGSAFVVASGVAPITLGVDGGGSIRLPSAFCGIYGLKPSHGRVSSRIDHEFNDTVVVNGPMASSIDDLALAYRIMAQPDPVSNRSSRFPNPLLPSSQAARLSPGDQKKYLGIDRDWVNRSDPVVLDMFNAAIDHYVKTQGYTVVDINIPLLPEGQKAHALTILSEARSHFSPQQIKKLSWHNQLLLNVAGSHATAQDFLFSQRLRNLQMCHLAWLWEEYPGMLVLTPTTPCAGWKIGKPSDLTNGYGVSDGDMSLRSMEYVYLANFLGCPAISCPMGYTDDNVPVGLMAMGEWGSEEQLISFGKEGRGLLEGGDIRRPRGDNLWVDVLAASKTD</sequence>
<evidence type="ECO:0000259" key="2">
    <source>
        <dbReference type="Pfam" id="PF01425"/>
    </source>
</evidence>
<dbReference type="VEuPathDB" id="FungiDB:PV06_07726"/>
<dbReference type="AlphaFoldDB" id="A0A0D2DDR5"/>
<dbReference type="PANTHER" id="PTHR11895">
    <property type="entry name" value="TRANSAMIDASE"/>
    <property type="match status" value="1"/>
</dbReference>
<name>A0A0D2DDR5_9EURO</name>
<evidence type="ECO:0000256" key="1">
    <source>
        <dbReference type="SAM" id="MobiDB-lite"/>
    </source>
</evidence>
<protein>
    <recommendedName>
        <fullName evidence="2">Amidase domain-containing protein</fullName>
    </recommendedName>
</protein>
<dbReference type="InterPro" id="IPR036928">
    <property type="entry name" value="AS_sf"/>
</dbReference>
<accession>A0A0D2DDR5</accession>
<keyword evidence="4" id="KW-1185">Reference proteome</keyword>
<dbReference type="InterPro" id="IPR023631">
    <property type="entry name" value="Amidase_dom"/>
</dbReference>
<dbReference type="PANTHER" id="PTHR11895:SF67">
    <property type="entry name" value="AMIDASE DOMAIN-CONTAINING PROTEIN"/>
    <property type="match status" value="1"/>
</dbReference>
<dbReference type="OrthoDB" id="421993at2759"/>
<organism evidence="3 4">
    <name type="scientific">Exophiala oligosperma</name>
    <dbReference type="NCBI Taxonomy" id="215243"/>
    <lineage>
        <taxon>Eukaryota</taxon>
        <taxon>Fungi</taxon>
        <taxon>Dikarya</taxon>
        <taxon>Ascomycota</taxon>
        <taxon>Pezizomycotina</taxon>
        <taxon>Eurotiomycetes</taxon>
        <taxon>Chaetothyriomycetidae</taxon>
        <taxon>Chaetothyriales</taxon>
        <taxon>Herpotrichiellaceae</taxon>
        <taxon>Exophiala</taxon>
    </lineage>
</organism>
<dbReference type="HOGENOM" id="CLU_009600_0_2_1"/>
<feature type="domain" description="Amidase" evidence="2">
    <location>
        <begin position="159"/>
        <end position="565"/>
    </location>
</feature>
<feature type="region of interest" description="Disordered" evidence="1">
    <location>
        <begin position="81"/>
        <end position="104"/>
    </location>
</feature>
<feature type="region of interest" description="Disordered" evidence="1">
    <location>
        <begin position="1"/>
        <end position="28"/>
    </location>
</feature>